<protein>
    <submittedName>
        <fullName evidence="1">Uncharacterized protein</fullName>
    </submittedName>
</protein>
<evidence type="ECO:0000313" key="1">
    <source>
        <dbReference type="EMBL" id="GAI15103.1"/>
    </source>
</evidence>
<proteinExistence type="predicted"/>
<dbReference type="AlphaFoldDB" id="X1L7U2"/>
<reference evidence="1" key="1">
    <citation type="journal article" date="2014" name="Front. Microbiol.">
        <title>High frequency of phylogenetically diverse reductive dehalogenase-homologous genes in deep subseafloor sedimentary metagenomes.</title>
        <authorList>
            <person name="Kawai M."/>
            <person name="Futagami T."/>
            <person name="Toyoda A."/>
            <person name="Takaki Y."/>
            <person name="Nishi S."/>
            <person name="Hori S."/>
            <person name="Arai W."/>
            <person name="Tsubouchi T."/>
            <person name="Morono Y."/>
            <person name="Uchiyama I."/>
            <person name="Ito T."/>
            <person name="Fujiyama A."/>
            <person name="Inagaki F."/>
            <person name="Takami H."/>
        </authorList>
    </citation>
    <scope>NUCLEOTIDE SEQUENCE</scope>
    <source>
        <strain evidence="1">Expedition CK06-06</strain>
    </source>
</reference>
<dbReference type="EMBL" id="BARV01019596">
    <property type="protein sequence ID" value="GAI18839.1"/>
    <property type="molecule type" value="Genomic_DNA"/>
</dbReference>
<sequence>MLKIRVITLAIADLIKDGKPRERISFMAENFTLNIDTFNLKMLPPKRI</sequence>
<dbReference type="EMBL" id="BARV01004067">
    <property type="protein sequence ID" value="GAI15103.1"/>
    <property type="molecule type" value="Genomic_DNA"/>
</dbReference>
<organism evidence="1">
    <name type="scientific">marine sediment metagenome</name>
    <dbReference type="NCBI Taxonomy" id="412755"/>
    <lineage>
        <taxon>unclassified sequences</taxon>
        <taxon>metagenomes</taxon>
        <taxon>ecological metagenomes</taxon>
    </lineage>
</organism>
<comment type="caution">
    <text evidence="1">The sequence shown here is derived from an EMBL/GenBank/DDBJ whole genome shotgun (WGS) entry which is preliminary data.</text>
</comment>
<accession>X1L7U2</accession>
<evidence type="ECO:0000313" key="2">
    <source>
        <dbReference type="EMBL" id="GAI18839.1"/>
    </source>
</evidence>
<name>X1L7U2_9ZZZZ</name>
<gene>
    <name evidence="1" type="ORF">S06H3_09294</name>
    <name evidence="2" type="ORF">S06H3_32900</name>
</gene>